<comment type="subcellular location">
    <subcellularLocation>
        <location evidence="1">Nucleus</location>
    </subcellularLocation>
</comment>
<dbReference type="EMBL" id="JAHFYH010000002">
    <property type="protein sequence ID" value="KAH0236155.1"/>
    <property type="molecule type" value="Genomic_DNA"/>
</dbReference>
<protein>
    <recommendedName>
        <fullName evidence="6">BHLH domain-containing protein</fullName>
    </recommendedName>
</protein>
<feature type="compositionally biased region" description="Polar residues" evidence="5">
    <location>
        <begin position="547"/>
        <end position="561"/>
    </location>
</feature>
<dbReference type="PANTHER" id="PTHR46117">
    <property type="entry name" value="FI24210P1"/>
    <property type="match status" value="1"/>
</dbReference>
<dbReference type="AlphaFoldDB" id="A0A9P8GPC0"/>
<dbReference type="GO" id="GO:0046983">
    <property type="term" value="F:protein dimerization activity"/>
    <property type="evidence" value="ECO:0007669"/>
    <property type="project" value="InterPro"/>
</dbReference>
<organism evidence="7 8">
    <name type="scientific">Aureobasidium melanogenum</name>
    <name type="common">Aureobasidium pullulans var. melanogenum</name>
    <dbReference type="NCBI Taxonomy" id="46634"/>
    <lineage>
        <taxon>Eukaryota</taxon>
        <taxon>Fungi</taxon>
        <taxon>Dikarya</taxon>
        <taxon>Ascomycota</taxon>
        <taxon>Pezizomycotina</taxon>
        <taxon>Dothideomycetes</taxon>
        <taxon>Dothideomycetidae</taxon>
        <taxon>Dothideales</taxon>
        <taxon>Saccotheciaceae</taxon>
        <taxon>Aureobasidium</taxon>
    </lineage>
</organism>
<keyword evidence="3" id="KW-0804">Transcription</keyword>
<dbReference type="InterPro" id="IPR011598">
    <property type="entry name" value="bHLH_dom"/>
</dbReference>
<dbReference type="SMART" id="SM00353">
    <property type="entry name" value="HLH"/>
    <property type="match status" value="1"/>
</dbReference>
<name>A0A9P8GPC0_AURME</name>
<dbReference type="Pfam" id="PF00010">
    <property type="entry name" value="HLH"/>
    <property type="match status" value="1"/>
</dbReference>
<keyword evidence="4" id="KW-0539">Nucleus</keyword>
<evidence type="ECO:0000256" key="2">
    <source>
        <dbReference type="ARBA" id="ARBA00023015"/>
    </source>
</evidence>
<dbReference type="InterPro" id="IPR051732">
    <property type="entry name" value="USF"/>
</dbReference>
<accession>A0A9P8GPC0</accession>
<reference evidence="7" key="2">
    <citation type="submission" date="2021-08" db="EMBL/GenBank/DDBJ databases">
        <authorList>
            <person name="Gostincar C."/>
            <person name="Sun X."/>
            <person name="Song Z."/>
            <person name="Gunde-Cimerman N."/>
        </authorList>
    </citation>
    <scope>NUCLEOTIDE SEQUENCE</scope>
    <source>
        <strain evidence="7">EXF-8016</strain>
    </source>
</reference>
<evidence type="ECO:0000256" key="1">
    <source>
        <dbReference type="ARBA" id="ARBA00004123"/>
    </source>
</evidence>
<evidence type="ECO:0000313" key="8">
    <source>
        <dbReference type="Proteomes" id="UP000767238"/>
    </source>
</evidence>
<feature type="region of interest" description="Disordered" evidence="5">
    <location>
        <begin position="338"/>
        <end position="371"/>
    </location>
</feature>
<dbReference type="GO" id="GO:0000978">
    <property type="term" value="F:RNA polymerase II cis-regulatory region sequence-specific DNA binding"/>
    <property type="evidence" value="ECO:0007669"/>
    <property type="project" value="TreeGrafter"/>
</dbReference>
<dbReference type="Proteomes" id="UP000767238">
    <property type="component" value="Unassembled WGS sequence"/>
</dbReference>
<dbReference type="Gene3D" id="4.10.280.10">
    <property type="entry name" value="Helix-loop-helix DNA-binding domain"/>
    <property type="match status" value="1"/>
</dbReference>
<dbReference type="InterPro" id="IPR036638">
    <property type="entry name" value="HLH_DNA-bd_sf"/>
</dbReference>
<evidence type="ECO:0000259" key="6">
    <source>
        <dbReference type="PROSITE" id="PS50888"/>
    </source>
</evidence>
<feature type="domain" description="BHLH" evidence="6">
    <location>
        <begin position="359"/>
        <end position="466"/>
    </location>
</feature>
<evidence type="ECO:0000256" key="4">
    <source>
        <dbReference type="ARBA" id="ARBA00023242"/>
    </source>
</evidence>
<dbReference type="CDD" id="cd11387">
    <property type="entry name" value="bHLHzip_USF_MITF"/>
    <property type="match status" value="1"/>
</dbReference>
<feature type="compositionally biased region" description="Polar residues" evidence="5">
    <location>
        <begin position="245"/>
        <end position="256"/>
    </location>
</feature>
<gene>
    <name evidence="7" type="ORF">KCV03_g626</name>
</gene>
<dbReference type="GO" id="GO:0000981">
    <property type="term" value="F:DNA-binding transcription factor activity, RNA polymerase II-specific"/>
    <property type="evidence" value="ECO:0007669"/>
    <property type="project" value="TreeGrafter"/>
</dbReference>
<feature type="region of interest" description="Disordered" evidence="5">
    <location>
        <begin position="524"/>
        <end position="593"/>
    </location>
</feature>
<feature type="compositionally biased region" description="Acidic residues" evidence="5">
    <location>
        <begin position="584"/>
        <end position="593"/>
    </location>
</feature>
<evidence type="ECO:0000313" key="7">
    <source>
        <dbReference type="EMBL" id="KAH0236155.1"/>
    </source>
</evidence>
<evidence type="ECO:0000256" key="3">
    <source>
        <dbReference type="ARBA" id="ARBA00023163"/>
    </source>
</evidence>
<feature type="region of interest" description="Disordered" evidence="5">
    <location>
        <begin position="241"/>
        <end position="272"/>
    </location>
</feature>
<dbReference type="PROSITE" id="PS50888">
    <property type="entry name" value="BHLH"/>
    <property type="match status" value="1"/>
</dbReference>
<dbReference type="PANTHER" id="PTHR46117:SF3">
    <property type="entry name" value="FI24210P1"/>
    <property type="match status" value="1"/>
</dbReference>
<evidence type="ECO:0000256" key="5">
    <source>
        <dbReference type="SAM" id="MobiDB-lite"/>
    </source>
</evidence>
<reference evidence="7" key="1">
    <citation type="journal article" date="2021" name="J Fungi (Basel)">
        <title>Virulence traits and population genomics of the black yeast Aureobasidium melanogenum.</title>
        <authorList>
            <person name="Cernosa A."/>
            <person name="Sun X."/>
            <person name="Gostincar C."/>
            <person name="Fang C."/>
            <person name="Gunde-Cimerman N."/>
            <person name="Song Z."/>
        </authorList>
    </citation>
    <scope>NUCLEOTIDE SEQUENCE</scope>
    <source>
        <strain evidence="7">EXF-8016</strain>
    </source>
</reference>
<feature type="non-terminal residue" evidence="7">
    <location>
        <position position="1"/>
    </location>
</feature>
<dbReference type="SUPFAM" id="SSF47459">
    <property type="entry name" value="HLH, helix-loop-helix DNA-binding domain"/>
    <property type="match status" value="1"/>
</dbReference>
<dbReference type="OrthoDB" id="690068at2759"/>
<proteinExistence type="predicted"/>
<sequence>MLVAASDPPTWLNQACDDHKPPTSLTTFPPFETHQDNHNPQHDSPLEFTFDEPFEFDSLAVKPEMAGAGSPYIKSEPTDFSFQPHQYHQQPPAFNMNSSHMQNGMNGGDHVMGNSNFNSAFAPQNMSSSFNMGNSGLADDELLDGINMDDGHHTNMHQGQYNNGNMNQHFLTHGSMPMSMGQQHLNGNNNFYSSTPEGAPIQSPFVNDFNYGQFRPQYSVPTTSGYMNGLNAPQVHQMERKISDSRSPATPNTPGISNLHLGEPEYPSTTMAQQPRAIMGHRHSSSVNNWENVSNPHSWQDVSPFGSPSNPMMQHQQHPQITEVLKSSNAGANGKIASSLPAKMENPPAFQTQEAKRKRRRESHNLVERRRRDNINERIQDLASLVPMHRLEDERVRKHLQTNAPLSPSIVATSMSPPQATSLLAGGNGRRATTANVGTGLPMDDKDKGPNKGDILNGSVAWTRDLLWYLKHILDENAELKARARARGDDWTAPMTEDGRRMETEVRELMQKLIATGNLQDYSRGHGSGLRVPGHTNLAGEPLHGQEGQSNYGQSLSPGFQSGSGGISPVQGYWPSNDEPVFKEEDEFTINDL</sequence>
<keyword evidence="2" id="KW-0805">Transcription regulation</keyword>
<comment type="caution">
    <text evidence="7">The sequence shown here is derived from an EMBL/GenBank/DDBJ whole genome shotgun (WGS) entry which is preliminary data.</text>
</comment>
<dbReference type="GO" id="GO:0005634">
    <property type="term" value="C:nucleus"/>
    <property type="evidence" value="ECO:0007669"/>
    <property type="project" value="UniProtKB-SubCell"/>
</dbReference>
<feature type="region of interest" description="Disordered" evidence="5">
    <location>
        <begin position="423"/>
        <end position="452"/>
    </location>
</feature>